<keyword evidence="1" id="KW-0472">Membrane</keyword>
<evidence type="ECO:0008006" key="4">
    <source>
        <dbReference type="Google" id="ProtNLM"/>
    </source>
</evidence>
<keyword evidence="1" id="KW-0812">Transmembrane</keyword>
<keyword evidence="3" id="KW-1185">Reference proteome</keyword>
<protein>
    <recommendedName>
        <fullName evidence="4">DUF1453 domain-containing protein</fullName>
    </recommendedName>
</protein>
<feature type="transmembrane region" description="Helical" evidence="1">
    <location>
        <begin position="95"/>
        <end position="116"/>
    </location>
</feature>
<comment type="caution">
    <text evidence="2">The sequence shown here is derived from an EMBL/GenBank/DDBJ whole genome shotgun (WGS) entry which is preliminary data.</text>
</comment>
<feature type="transmembrane region" description="Helical" evidence="1">
    <location>
        <begin position="139"/>
        <end position="161"/>
    </location>
</feature>
<name>A0ABQ1UEV5_9NOCA</name>
<proteinExistence type="predicted"/>
<evidence type="ECO:0000256" key="1">
    <source>
        <dbReference type="SAM" id="Phobius"/>
    </source>
</evidence>
<organism evidence="2 3">
    <name type="scientific">Williamsia phyllosphaerae</name>
    <dbReference type="NCBI Taxonomy" id="885042"/>
    <lineage>
        <taxon>Bacteria</taxon>
        <taxon>Bacillati</taxon>
        <taxon>Actinomycetota</taxon>
        <taxon>Actinomycetes</taxon>
        <taxon>Mycobacteriales</taxon>
        <taxon>Nocardiaceae</taxon>
        <taxon>Williamsia</taxon>
    </lineage>
</organism>
<keyword evidence="1" id="KW-1133">Transmembrane helix</keyword>
<dbReference type="Proteomes" id="UP000632454">
    <property type="component" value="Unassembled WGS sequence"/>
</dbReference>
<accession>A0ABQ1UEV5</accession>
<evidence type="ECO:0000313" key="3">
    <source>
        <dbReference type="Proteomes" id="UP000632454"/>
    </source>
</evidence>
<sequence>MSDLTQAVEISGGIFALMMATQYGTRHFGWHKIAMPILAVSGFGYSYLKDAPTDHNSVALYLVGAAIGLVFGVLAYASTAMWADRTAGEIMTRCGGAFVAVWLVAMVARIGFVWAVSDIPTFQTWVGEHMMSMHLTTEAIAPFFVIWALTMVAVRVVGLVVRSRALRTQFDASRIAAVTSPMMSRTAG</sequence>
<feature type="transmembrane region" description="Helical" evidence="1">
    <location>
        <begin position="28"/>
        <end position="48"/>
    </location>
</feature>
<reference evidence="3" key="1">
    <citation type="journal article" date="2019" name="Int. J. Syst. Evol. Microbiol.">
        <title>The Global Catalogue of Microorganisms (GCM) 10K type strain sequencing project: providing services to taxonomists for standard genome sequencing and annotation.</title>
        <authorList>
            <consortium name="The Broad Institute Genomics Platform"/>
            <consortium name="The Broad Institute Genome Sequencing Center for Infectious Disease"/>
            <person name="Wu L."/>
            <person name="Ma J."/>
        </authorList>
    </citation>
    <scope>NUCLEOTIDE SEQUENCE [LARGE SCALE GENOMIC DNA]</scope>
    <source>
        <strain evidence="3">CCM 7855</strain>
    </source>
</reference>
<dbReference type="RefSeq" id="WP_188487395.1">
    <property type="nucleotide sequence ID" value="NZ_BMCS01000001.1"/>
</dbReference>
<dbReference type="EMBL" id="BMCS01000001">
    <property type="protein sequence ID" value="GGF15720.1"/>
    <property type="molecule type" value="Genomic_DNA"/>
</dbReference>
<gene>
    <name evidence="2" type="ORF">GCM10007298_09670</name>
</gene>
<feature type="transmembrane region" description="Helical" evidence="1">
    <location>
        <begin position="60"/>
        <end position="83"/>
    </location>
</feature>
<evidence type="ECO:0000313" key="2">
    <source>
        <dbReference type="EMBL" id="GGF15720.1"/>
    </source>
</evidence>